<dbReference type="InterPro" id="IPR045861">
    <property type="entry name" value="CorA_cytoplasmic_dom"/>
</dbReference>
<proteinExistence type="inferred from homology"/>
<accession>A0A418V8I8</accession>
<dbReference type="InterPro" id="IPR002523">
    <property type="entry name" value="MgTranspt_CorA/ZnTranspt_ZntB"/>
</dbReference>
<feature type="transmembrane region" description="Helical" evidence="8">
    <location>
        <begin position="294"/>
        <end position="313"/>
    </location>
</feature>
<evidence type="ECO:0000256" key="4">
    <source>
        <dbReference type="ARBA" id="ARBA00022475"/>
    </source>
</evidence>
<evidence type="ECO:0000256" key="8">
    <source>
        <dbReference type="SAM" id="Phobius"/>
    </source>
</evidence>
<evidence type="ECO:0000256" key="2">
    <source>
        <dbReference type="ARBA" id="ARBA00009765"/>
    </source>
</evidence>
<comment type="subcellular location">
    <subcellularLocation>
        <location evidence="1">Cell membrane</location>
        <topology evidence="1">Multi-pass membrane protein</topology>
    </subcellularLocation>
</comment>
<evidence type="ECO:0000313" key="10">
    <source>
        <dbReference type="Proteomes" id="UP000286287"/>
    </source>
</evidence>
<evidence type="ECO:0008006" key="11">
    <source>
        <dbReference type="Google" id="ProtNLM"/>
    </source>
</evidence>
<dbReference type="InterPro" id="IPR045863">
    <property type="entry name" value="CorA_TM1_TM2"/>
</dbReference>
<dbReference type="SUPFAM" id="SSF143865">
    <property type="entry name" value="CorA soluble domain-like"/>
    <property type="match status" value="1"/>
</dbReference>
<dbReference type="Pfam" id="PF01544">
    <property type="entry name" value="CorA"/>
    <property type="match status" value="1"/>
</dbReference>
<keyword evidence="4" id="KW-1003">Cell membrane</keyword>
<evidence type="ECO:0000256" key="7">
    <source>
        <dbReference type="ARBA" id="ARBA00023136"/>
    </source>
</evidence>
<dbReference type="GO" id="GO:0015095">
    <property type="term" value="F:magnesium ion transmembrane transporter activity"/>
    <property type="evidence" value="ECO:0007669"/>
    <property type="project" value="TreeGrafter"/>
</dbReference>
<protein>
    <recommendedName>
        <fullName evidence="11">Magnesium transporter CorA family protein</fullName>
    </recommendedName>
</protein>
<dbReference type="EMBL" id="QYUJ01000014">
    <property type="protein sequence ID" value="RJF72404.1"/>
    <property type="molecule type" value="Genomic_DNA"/>
</dbReference>
<dbReference type="Proteomes" id="UP000286287">
    <property type="component" value="Unassembled WGS sequence"/>
</dbReference>
<dbReference type="GO" id="GO:0050897">
    <property type="term" value="F:cobalt ion binding"/>
    <property type="evidence" value="ECO:0007669"/>
    <property type="project" value="TreeGrafter"/>
</dbReference>
<name>A0A418V8I8_9DEIO</name>
<dbReference type="OrthoDB" id="7596309at2"/>
<evidence type="ECO:0000256" key="1">
    <source>
        <dbReference type="ARBA" id="ARBA00004651"/>
    </source>
</evidence>
<evidence type="ECO:0000256" key="5">
    <source>
        <dbReference type="ARBA" id="ARBA00022692"/>
    </source>
</evidence>
<gene>
    <name evidence="9" type="ORF">D3875_13440</name>
</gene>
<dbReference type="PANTHER" id="PTHR46494">
    <property type="entry name" value="CORA FAMILY METAL ION TRANSPORTER (EUROFUNG)"/>
    <property type="match status" value="1"/>
</dbReference>
<evidence type="ECO:0000256" key="6">
    <source>
        <dbReference type="ARBA" id="ARBA00022989"/>
    </source>
</evidence>
<organism evidence="9 10">
    <name type="scientific">Deinococcus cavernae</name>
    <dbReference type="NCBI Taxonomy" id="2320857"/>
    <lineage>
        <taxon>Bacteria</taxon>
        <taxon>Thermotogati</taxon>
        <taxon>Deinococcota</taxon>
        <taxon>Deinococci</taxon>
        <taxon>Deinococcales</taxon>
        <taxon>Deinococcaceae</taxon>
        <taxon>Deinococcus</taxon>
    </lineage>
</organism>
<keyword evidence="7 8" id="KW-0472">Membrane</keyword>
<dbReference type="RefSeq" id="WP_119764505.1">
    <property type="nucleotide sequence ID" value="NZ_QYUJ01000014.1"/>
</dbReference>
<sequence length="320" mass="35064">MPTRVLLFNADGNDTELPFTAAALQKPGGRQLLWVDLEGEVPGNLADTLAALELDASSLGRLARPPAGHPYLTHSGAYLTLGVKAAQNARTFIPLTVVAGENFVVTAHPQGIGPLSTFMGEMQGDTQLGQLDSAAFVSVLLSRVLESYFTAMNGLEDQTDHLDERLLRPDPPEDPLEELVDLRRQAGDLRRELARHRPVFMHLAGADFVVYAGDQHEAQFGRLLTQFEHTLESALHTRDMVVESFDLYMARLGQRTNDIMRVLTIVTLTLGILAAVAGLMGMNFQADLFKTGNAGFRDVLIGSALLIVVILVLSRRRKWL</sequence>
<evidence type="ECO:0000313" key="9">
    <source>
        <dbReference type="EMBL" id="RJF72404.1"/>
    </source>
</evidence>
<keyword evidence="5 8" id="KW-0812">Transmembrane</keyword>
<dbReference type="GO" id="GO:0015087">
    <property type="term" value="F:cobalt ion transmembrane transporter activity"/>
    <property type="evidence" value="ECO:0007669"/>
    <property type="project" value="TreeGrafter"/>
</dbReference>
<dbReference type="SUPFAM" id="SSF144083">
    <property type="entry name" value="Magnesium transport protein CorA, transmembrane region"/>
    <property type="match status" value="1"/>
</dbReference>
<keyword evidence="6 8" id="KW-1133">Transmembrane helix</keyword>
<keyword evidence="10" id="KW-1185">Reference proteome</keyword>
<dbReference type="GO" id="GO:0005886">
    <property type="term" value="C:plasma membrane"/>
    <property type="evidence" value="ECO:0007669"/>
    <property type="project" value="UniProtKB-SubCell"/>
</dbReference>
<evidence type="ECO:0000256" key="3">
    <source>
        <dbReference type="ARBA" id="ARBA00022448"/>
    </source>
</evidence>
<dbReference type="GO" id="GO:0000287">
    <property type="term" value="F:magnesium ion binding"/>
    <property type="evidence" value="ECO:0007669"/>
    <property type="project" value="TreeGrafter"/>
</dbReference>
<keyword evidence="3" id="KW-0813">Transport</keyword>
<comment type="caution">
    <text evidence="9">The sequence shown here is derived from an EMBL/GenBank/DDBJ whole genome shotgun (WGS) entry which is preliminary data.</text>
</comment>
<dbReference type="PANTHER" id="PTHR46494:SF1">
    <property type="entry name" value="CORA FAMILY METAL ION TRANSPORTER (EUROFUNG)"/>
    <property type="match status" value="1"/>
</dbReference>
<comment type="similarity">
    <text evidence="2">Belongs to the CorA metal ion transporter (MIT) (TC 1.A.35) family.</text>
</comment>
<feature type="transmembrane region" description="Helical" evidence="8">
    <location>
        <begin position="259"/>
        <end position="282"/>
    </location>
</feature>
<reference evidence="9 10" key="1">
    <citation type="submission" date="2018-09" db="EMBL/GenBank/DDBJ databases">
        <authorList>
            <person name="Zhu H."/>
        </authorList>
    </citation>
    <scope>NUCLEOTIDE SEQUENCE [LARGE SCALE GENOMIC DNA]</scope>
    <source>
        <strain evidence="9 10">K2S05-167</strain>
    </source>
</reference>
<dbReference type="Gene3D" id="1.20.58.340">
    <property type="entry name" value="Magnesium transport protein CorA, transmembrane region"/>
    <property type="match status" value="2"/>
</dbReference>
<dbReference type="AlphaFoldDB" id="A0A418V8I8"/>